<comment type="function">
    <text evidence="13">Transfers and isomerizes the ribose moiety from AdoMet to the 7-aminomethyl group of 7-deazaguanine (preQ1-tRNA) to give epoxyqueuosine (oQ-tRNA).</text>
</comment>
<evidence type="ECO:0000256" key="4">
    <source>
        <dbReference type="ARBA" id="ARBA00022490"/>
    </source>
</evidence>
<dbReference type="GO" id="GO:0051075">
    <property type="term" value="F:S-adenosylmethionine:tRNA ribosyltransferase-isomerase activity"/>
    <property type="evidence" value="ECO:0007669"/>
    <property type="project" value="UniProtKB-EC"/>
</dbReference>
<keyword evidence="5 13" id="KW-0808">Transferase</keyword>
<protein>
    <recommendedName>
        <fullName evidence="11 13">S-adenosylmethionine:tRNA ribosyltransferase-isomerase</fullName>
        <ecNumber evidence="10 13">2.4.99.17</ecNumber>
    </recommendedName>
    <alternativeName>
        <fullName evidence="12 13">Queuosine biosynthesis protein QueA</fullName>
    </alternativeName>
</protein>
<proteinExistence type="inferred from homology"/>
<dbReference type="Pfam" id="PF02547">
    <property type="entry name" value="Queuosine_synth"/>
    <property type="match status" value="1"/>
</dbReference>
<dbReference type="InterPro" id="IPR003699">
    <property type="entry name" value="QueA"/>
</dbReference>
<evidence type="ECO:0000256" key="11">
    <source>
        <dbReference type="ARBA" id="ARBA00069325"/>
    </source>
</evidence>
<dbReference type="NCBIfam" id="NF001140">
    <property type="entry name" value="PRK00147.1"/>
    <property type="match status" value="1"/>
</dbReference>
<evidence type="ECO:0000256" key="8">
    <source>
        <dbReference type="ARBA" id="ARBA00052751"/>
    </source>
</evidence>
<dbReference type="Proteomes" id="UP000002318">
    <property type="component" value="Chromosome"/>
</dbReference>
<dbReference type="InterPro" id="IPR042118">
    <property type="entry name" value="QueA_dom1"/>
</dbReference>
<keyword evidence="7 13" id="KW-0671">Queuosine biosynthesis</keyword>
<reference evidence="14 15" key="1">
    <citation type="journal article" date="2010" name="Stand. Genomic Sci.">
        <title>Complete genome sequence of Spirochaeta smaragdinae type strain (SEBR 4228).</title>
        <authorList>
            <person name="Mavromatis K."/>
            <person name="Yasawong M."/>
            <person name="Chertkov O."/>
            <person name="Lapidus A."/>
            <person name="Lucas S."/>
            <person name="Nolan M."/>
            <person name="Del Rio T.G."/>
            <person name="Tice H."/>
            <person name="Cheng J.F."/>
            <person name="Pitluck S."/>
            <person name="Liolios K."/>
            <person name="Ivanova N."/>
            <person name="Tapia R."/>
            <person name="Han C."/>
            <person name="Bruce D."/>
            <person name="Goodwin L."/>
            <person name="Pati A."/>
            <person name="Chen A."/>
            <person name="Palaniappan K."/>
            <person name="Land M."/>
            <person name="Hauser L."/>
            <person name="Chang Y.J."/>
            <person name="Jeffries C.D."/>
            <person name="Detter J.C."/>
            <person name="Rohde M."/>
            <person name="Brambilla E."/>
            <person name="Spring S."/>
            <person name="Goker M."/>
            <person name="Sikorski J."/>
            <person name="Woyke T."/>
            <person name="Bristow J."/>
            <person name="Eisen J.A."/>
            <person name="Markowitz V."/>
            <person name="Hugenholtz P."/>
            <person name="Klenk H.P."/>
            <person name="Kyrpides N.C."/>
        </authorList>
    </citation>
    <scope>NUCLEOTIDE SEQUENCE [LARGE SCALE GENOMIC DNA]</scope>
    <source>
        <strain evidence="15">DSM 11293 / JCM 15392 / SEBR 4228</strain>
    </source>
</reference>
<comment type="subcellular location">
    <subcellularLocation>
        <location evidence="1 13">Cytoplasm</location>
    </subcellularLocation>
</comment>
<dbReference type="AlphaFoldDB" id="E1R1J9"/>
<keyword evidence="4 13" id="KW-0963">Cytoplasm</keyword>
<evidence type="ECO:0000313" key="14">
    <source>
        <dbReference type="EMBL" id="ADK81140.1"/>
    </source>
</evidence>
<evidence type="ECO:0000256" key="12">
    <source>
        <dbReference type="ARBA" id="ARBA00076160"/>
    </source>
</evidence>
<dbReference type="EC" id="2.4.99.17" evidence="10 13"/>
<evidence type="ECO:0000313" key="15">
    <source>
        <dbReference type="Proteomes" id="UP000002318"/>
    </source>
</evidence>
<evidence type="ECO:0000256" key="1">
    <source>
        <dbReference type="ARBA" id="ARBA00004496"/>
    </source>
</evidence>
<gene>
    <name evidence="13" type="primary">queA</name>
    <name evidence="14" type="ordered locus">Spirs_2018</name>
</gene>
<dbReference type="RefSeq" id="WP_013254604.1">
    <property type="nucleotide sequence ID" value="NC_014364.1"/>
</dbReference>
<keyword evidence="15" id="KW-1185">Reference proteome</keyword>
<evidence type="ECO:0000256" key="7">
    <source>
        <dbReference type="ARBA" id="ARBA00022785"/>
    </source>
</evidence>
<evidence type="ECO:0000256" key="13">
    <source>
        <dbReference type="HAMAP-Rule" id="MF_00113"/>
    </source>
</evidence>
<comment type="pathway">
    <text evidence="2 13">tRNA modification; tRNA-queuosine biosynthesis.</text>
</comment>
<dbReference type="HAMAP" id="MF_00113">
    <property type="entry name" value="QueA"/>
    <property type="match status" value="1"/>
</dbReference>
<dbReference type="OrthoDB" id="9805933at2"/>
<dbReference type="STRING" id="573413.Spirs_2018"/>
<sequence length="346" mass="39218">MKTSDFSFDLPEELIAQTPSEKRGASRMLVVDRKSGTFRHLHTSDFPEIVEDDVLLVVNDSKVRKARLFGSSETGGKVEFLLLHPDSQDHCLWTAMVSKAKKQRPGKRFLFPQGIEGIIEAINGDSTGPYRRVRFSIPVDDAYLEVNGHIPLPPYIRREDTELDEERYQTVYARHPGSVAAPTAGLHFTEETFTALKKRSIPVARLTLHVGLGTFLPVRSEEITDHEMHRERYEISQDVADTINRAKYDGRKIVAVGTTSVRTLESAWDTEEGCIRTGSAETRLFIYPGYTFKVVDRLFTNFHTPKSTLLMLVSAFAGKELIDAAYAEALKERYRFFSYGDAMYIQ</sequence>
<comment type="catalytic activity">
    <reaction evidence="8 13">
        <text>7-aminomethyl-7-carbaguanosine(34) in tRNA + S-adenosyl-L-methionine = epoxyqueuosine(34) in tRNA + adenine + L-methionine + 2 H(+)</text>
        <dbReference type="Rhea" id="RHEA:32155"/>
        <dbReference type="Rhea" id="RHEA-COMP:10342"/>
        <dbReference type="Rhea" id="RHEA-COMP:18582"/>
        <dbReference type="ChEBI" id="CHEBI:15378"/>
        <dbReference type="ChEBI" id="CHEBI:16708"/>
        <dbReference type="ChEBI" id="CHEBI:57844"/>
        <dbReference type="ChEBI" id="CHEBI:59789"/>
        <dbReference type="ChEBI" id="CHEBI:82833"/>
        <dbReference type="ChEBI" id="CHEBI:194443"/>
        <dbReference type="EC" id="2.4.99.17"/>
    </reaction>
</comment>
<dbReference type="KEGG" id="ssm:Spirs_2018"/>
<dbReference type="InterPro" id="IPR042119">
    <property type="entry name" value="QueA_dom2"/>
</dbReference>
<dbReference type="EMBL" id="CP002116">
    <property type="protein sequence ID" value="ADK81140.1"/>
    <property type="molecule type" value="Genomic_DNA"/>
</dbReference>
<comment type="subunit">
    <text evidence="3 13">Monomer.</text>
</comment>
<evidence type="ECO:0000256" key="3">
    <source>
        <dbReference type="ARBA" id="ARBA00011245"/>
    </source>
</evidence>
<dbReference type="FunFam" id="3.40.1780.10:FF:000001">
    <property type="entry name" value="S-adenosylmethionine:tRNA ribosyltransferase-isomerase"/>
    <property type="match status" value="1"/>
</dbReference>
<dbReference type="NCBIfam" id="TIGR00113">
    <property type="entry name" value="queA"/>
    <property type="match status" value="1"/>
</dbReference>
<dbReference type="InterPro" id="IPR036100">
    <property type="entry name" value="QueA_sf"/>
</dbReference>
<dbReference type="eggNOG" id="COG0809">
    <property type="taxonomic scope" value="Bacteria"/>
</dbReference>
<keyword evidence="6 13" id="KW-0949">S-adenosyl-L-methionine</keyword>
<evidence type="ECO:0000256" key="5">
    <source>
        <dbReference type="ARBA" id="ARBA00022679"/>
    </source>
</evidence>
<evidence type="ECO:0000256" key="9">
    <source>
        <dbReference type="ARBA" id="ARBA00061210"/>
    </source>
</evidence>
<organism evidence="14 15">
    <name type="scientific">Sediminispirochaeta smaragdinae (strain DSM 11293 / JCM 15392 / SEBR 4228)</name>
    <name type="common">Spirochaeta smaragdinae</name>
    <dbReference type="NCBI Taxonomy" id="573413"/>
    <lineage>
        <taxon>Bacteria</taxon>
        <taxon>Pseudomonadati</taxon>
        <taxon>Spirochaetota</taxon>
        <taxon>Spirochaetia</taxon>
        <taxon>Spirochaetales</taxon>
        <taxon>Spirochaetaceae</taxon>
        <taxon>Sediminispirochaeta</taxon>
    </lineage>
</organism>
<comment type="similarity">
    <text evidence="9 13">Belongs to the QueA family.</text>
</comment>
<dbReference type="UniPathway" id="UPA00392"/>
<dbReference type="PANTHER" id="PTHR30307">
    <property type="entry name" value="S-ADENOSYLMETHIONINE:TRNA RIBOSYLTRANSFERASE-ISOMERASE"/>
    <property type="match status" value="1"/>
</dbReference>
<dbReference type="Gene3D" id="3.40.1780.10">
    <property type="entry name" value="QueA-like"/>
    <property type="match status" value="1"/>
</dbReference>
<dbReference type="GO" id="GO:0008616">
    <property type="term" value="P:tRNA queuosine(34) biosynthetic process"/>
    <property type="evidence" value="ECO:0007669"/>
    <property type="project" value="UniProtKB-UniRule"/>
</dbReference>
<evidence type="ECO:0000256" key="10">
    <source>
        <dbReference type="ARBA" id="ARBA00066503"/>
    </source>
</evidence>
<dbReference type="HOGENOM" id="CLU_039110_1_0_12"/>
<dbReference type="PANTHER" id="PTHR30307:SF0">
    <property type="entry name" value="S-ADENOSYLMETHIONINE:TRNA RIBOSYLTRANSFERASE-ISOMERASE"/>
    <property type="match status" value="1"/>
</dbReference>
<dbReference type="Gene3D" id="2.40.10.240">
    <property type="entry name" value="QueA-like"/>
    <property type="match status" value="1"/>
</dbReference>
<accession>E1R1J9</accession>
<evidence type="ECO:0000256" key="6">
    <source>
        <dbReference type="ARBA" id="ARBA00022691"/>
    </source>
</evidence>
<evidence type="ECO:0000256" key="2">
    <source>
        <dbReference type="ARBA" id="ARBA00004691"/>
    </source>
</evidence>
<dbReference type="SUPFAM" id="SSF111337">
    <property type="entry name" value="QueA-like"/>
    <property type="match status" value="1"/>
</dbReference>
<dbReference type="GO" id="GO:0005737">
    <property type="term" value="C:cytoplasm"/>
    <property type="evidence" value="ECO:0007669"/>
    <property type="project" value="UniProtKB-SubCell"/>
</dbReference>
<name>E1R1J9_SEDSS</name>